<protein>
    <submittedName>
        <fullName evidence="2">Uncharacterized protein</fullName>
    </submittedName>
</protein>
<evidence type="ECO:0000256" key="1">
    <source>
        <dbReference type="SAM" id="MobiDB-lite"/>
    </source>
</evidence>
<dbReference type="EMBL" id="CP121646">
    <property type="protein sequence ID" value="WFU67826.1"/>
    <property type="molecule type" value="Genomic_DNA"/>
</dbReference>
<feature type="compositionally biased region" description="Low complexity" evidence="1">
    <location>
        <begin position="139"/>
        <end position="155"/>
    </location>
</feature>
<proteinExistence type="predicted"/>
<feature type="region of interest" description="Disordered" evidence="1">
    <location>
        <begin position="104"/>
        <end position="171"/>
    </location>
</feature>
<sequence>MWFEAGASLAVGLRLVANAVRQSRKAVRGSQHAVVNIEQTLVDEAAPSRSHRRLSLSMNKRSWNVTDFRRLVAGRILEDKMKHAIIVLSAACLMASTPVAFAQGVSSKSPGHEMQKKGSKKGSPGASGYAPGREMQARGSKAGSPGASGYAPGQTTGSGSGMTGGGPTKSR</sequence>
<evidence type="ECO:0000313" key="3">
    <source>
        <dbReference type="Proteomes" id="UP001221546"/>
    </source>
</evidence>
<feature type="compositionally biased region" description="Gly residues" evidence="1">
    <location>
        <begin position="156"/>
        <end position="171"/>
    </location>
</feature>
<dbReference type="Proteomes" id="UP001221546">
    <property type="component" value="Chromosome"/>
</dbReference>
<reference evidence="2 3" key="1">
    <citation type="submission" date="2023-04" db="EMBL/GenBank/DDBJ databases">
        <title>Australian commercial rhizobial inoculants.</title>
        <authorList>
            <person name="Kohlmeier M.G."/>
            <person name="O'Hara G.W."/>
            <person name="Colombi E."/>
            <person name="Ramsay J.P."/>
            <person name="Terpolilli J."/>
        </authorList>
    </citation>
    <scope>NUCLEOTIDE SEQUENCE [LARGE SCALE GENOMIC DNA]</scope>
    <source>
        <strain evidence="2 3">CB627</strain>
    </source>
</reference>
<name>A0ABY8JTS9_9BRAD</name>
<dbReference type="RefSeq" id="WP_310885895.1">
    <property type="nucleotide sequence ID" value="NZ_CP121646.1"/>
</dbReference>
<keyword evidence="3" id="KW-1185">Reference proteome</keyword>
<gene>
    <name evidence="2" type="ORF">QA636_21010</name>
</gene>
<organism evidence="2 3">
    <name type="scientific">Bradyrhizobium brasilense</name>
    <dbReference type="NCBI Taxonomy" id="1419277"/>
    <lineage>
        <taxon>Bacteria</taxon>
        <taxon>Pseudomonadati</taxon>
        <taxon>Pseudomonadota</taxon>
        <taxon>Alphaproteobacteria</taxon>
        <taxon>Hyphomicrobiales</taxon>
        <taxon>Nitrobacteraceae</taxon>
        <taxon>Bradyrhizobium</taxon>
    </lineage>
</organism>
<evidence type="ECO:0000313" key="2">
    <source>
        <dbReference type="EMBL" id="WFU67826.1"/>
    </source>
</evidence>
<accession>A0ABY8JTS9</accession>